<keyword evidence="2" id="KW-1185">Reference proteome</keyword>
<protein>
    <submittedName>
        <fullName evidence="1">Uncharacterized protein</fullName>
    </submittedName>
</protein>
<dbReference type="AlphaFoldDB" id="A0A670ZVB9"/>
<evidence type="ECO:0000313" key="1">
    <source>
        <dbReference type="Ensembl" id="ENSPTXP00000026718.1"/>
    </source>
</evidence>
<dbReference type="Proteomes" id="UP000472273">
    <property type="component" value="Unplaced"/>
</dbReference>
<reference evidence="1" key="2">
    <citation type="submission" date="2025-09" db="UniProtKB">
        <authorList>
            <consortium name="Ensembl"/>
        </authorList>
    </citation>
    <scope>IDENTIFICATION</scope>
</reference>
<organism evidence="1 2">
    <name type="scientific">Pseudonaja textilis</name>
    <name type="common">Eastern brown snake</name>
    <dbReference type="NCBI Taxonomy" id="8673"/>
    <lineage>
        <taxon>Eukaryota</taxon>
        <taxon>Metazoa</taxon>
        <taxon>Chordata</taxon>
        <taxon>Craniata</taxon>
        <taxon>Vertebrata</taxon>
        <taxon>Euteleostomi</taxon>
        <taxon>Lepidosauria</taxon>
        <taxon>Squamata</taxon>
        <taxon>Bifurcata</taxon>
        <taxon>Unidentata</taxon>
        <taxon>Episquamata</taxon>
        <taxon>Toxicofera</taxon>
        <taxon>Serpentes</taxon>
        <taxon>Colubroidea</taxon>
        <taxon>Elapidae</taxon>
        <taxon>Hydrophiinae</taxon>
        <taxon>Pseudonaja</taxon>
    </lineage>
</organism>
<name>A0A670ZVB9_PSETE</name>
<accession>A0A670ZVB9</accession>
<reference evidence="1" key="1">
    <citation type="submission" date="2025-08" db="UniProtKB">
        <authorList>
            <consortium name="Ensembl"/>
        </authorList>
    </citation>
    <scope>IDENTIFICATION</scope>
</reference>
<sequence length="112" mass="12370">MQWRHYYFAPKPGLFTRDLIKGFFGPWFPGEQFVLEITPIQRKEGEPVQSCERSTGSKTGQEGNLCLVLLKGEEGHAKGQGEGESGKKFGSQSIWFPKIGSRLGQGTCTGGF</sequence>
<proteinExistence type="predicted"/>
<dbReference type="Ensembl" id="ENSPTXT00000027534.1">
    <property type="protein sequence ID" value="ENSPTXP00000026718.1"/>
    <property type="gene ID" value="ENSPTXG00000018461.1"/>
</dbReference>
<evidence type="ECO:0000313" key="2">
    <source>
        <dbReference type="Proteomes" id="UP000472273"/>
    </source>
</evidence>